<protein>
    <submittedName>
        <fullName evidence="1">Uncharacterized protein</fullName>
    </submittedName>
</protein>
<sequence>MHDAVVVGARAAGATTAFPLGQRYQHHRSSNFIGGVGRDAAFVADHITSSNFIGGVGRDAAFVADHITSSNFIGGVGRDAAFVADHITGRHAHA</sequence>
<organism evidence="1 2">
    <name type="scientific">Lentzea tibetensis</name>
    <dbReference type="NCBI Taxonomy" id="2591470"/>
    <lineage>
        <taxon>Bacteria</taxon>
        <taxon>Bacillati</taxon>
        <taxon>Actinomycetota</taxon>
        <taxon>Actinomycetes</taxon>
        <taxon>Pseudonocardiales</taxon>
        <taxon>Pseudonocardiaceae</taxon>
        <taxon>Lentzea</taxon>
    </lineage>
</organism>
<dbReference type="RefSeq" id="WP_146353655.1">
    <property type="nucleotide sequence ID" value="NZ_VOBR01000012.1"/>
</dbReference>
<dbReference type="Proteomes" id="UP000316639">
    <property type="component" value="Unassembled WGS sequence"/>
</dbReference>
<dbReference type="EMBL" id="VOBR01000012">
    <property type="protein sequence ID" value="TWP50493.1"/>
    <property type="molecule type" value="Genomic_DNA"/>
</dbReference>
<proteinExistence type="predicted"/>
<dbReference type="AlphaFoldDB" id="A0A563ES70"/>
<evidence type="ECO:0000313" key="1">
    <source>
        <dbReference type="EMBL" id="TWP50493.1"/>
    </source>
</evidence>
<evidence type="ECO:0000313" key="2">
    <source>
        <dbReference type="Proteomes" id="UP000316639"/>
    </source>
</evidence>
<gene>
    <name evidence="1" type="ORF">FKR81_20170</name>
</gene>
<keyword evidence="2" id="KW-1185">Reference proteome</keyword>
<reference evidence="1 2" key="1">
    <citation type="submission" date="2019-07" db="EMBL/GenBank/DDBJ databases">
        <title>Lentzea xizangensis sp. nov., isolated from Qinghai-Tibetan Plateau Soils.</title>
        <authorList>
            <person name="Huang J."/>
        </authorList>
    </citation>
    <scope>NUCLEOTIDE SEQUENCE [LARGE SCALE GENOMIC DNA]</scope>
    <source>
        <strain evidence="1 2">FXJ1.1311</strain>
    </source>
</reference>
<accession>A0A563ES70</accession>
<name>A0A563ES70_9PSEU</name>
<comment type="caution">
    <text evidence="1">The sequence shown here is derived from an EMBL/GenBank/DDBJ whole genome shotgun (WGS) entry which is preliminary data.</text>
</comment>